<organism evidence="1 2">
    <name type="scientific">Actinopolyspora alba</name>
    <dbReference type="NCBI Taxonomy" id="673379"/>
    <lineage>
        <taxon>Bacteria</taxon>
        <taxon>Bacillati</taxon>
        <taxon>Actinomycetota</taxon>
        <taxon>Actinomycetes</taxon>
        <taxon>Actinopolysporales</taxon>
        <taxon>Actinopolysporaceae</taxon>
        <taxon>Actinopolyspora</taxon>
        <taxon>Actinopolyspora alba group</taxon>
    </lineage>
</organism>
<sequence length="49" mass="5564">MGVTGWFHAALTERYQHVTGRVLGTVTDKIGHHLWEPHEASDYPFDEGN</sequence>
<protein>
    <submittedName>
        <fullName evidence="1">Uncharacterized protein</fullName>
    </submittedName>
</protein>
<accession>A0A1I1VTR5</accession>
<proteinExistence type="predicted"/>
<keyword evidence="2" id="KW-1185">Reference proteome</keyword>
<reference evidence="2" key="1">
    <citation type="submission" date="2016-10" db="EMBL/GenBank/DDBJ databases">
        <authorList>
            <person name="Varghese N."/>
            <person name="Submissions S."/>
        </authorList>
    </citation>
    <scope>NUCLEOTIDE SEQUENCE [LARGE SCALE GENOMIC DNA]</scope>
    <source>
        <strain evidence="2">DSM 45004</strain>
    </source>
</reference>
<gene>
    <name evidence="1" type="ORF">SAMN04487819_104197</name>
</gene>
<evidence type="ECO:0000313" key="2">
    <source>
        <dbReference type="Proteomes" id="UP000198716"/>
    </source>
</evidence>
<dbReference type="EMBL" id="FOMZ01000004">
    <property type="protein sequence ID" value="SFD86492.1"/>
    <property type="molecule type" value="Genomic_DNA"/>
</dbReference>
<evidence type="ECO:0000313" key="1">
    <source>
        <dbReference type="EMBL" id="SFD86492.1"/>
    </source>
</evidence>
<dbReference type="AlphaFoldDB" id="A0A1I1VTR5"/>
<name>A0A1I1VTR5_9ACTN</name>
<dbReference type="Proteomes" id="UP000198716">
    <property type="component" value="Unassembled WGS sequence"/>
</dbReference>